<reference evidence="5" key="1">
    <citation type="submission" date="2016-04" db="UniProtKB">
        <authorList>
            <consortium name="WormBaseParasite"/>
        </authorList>
    </citation>
    <scope>IDENTIFICATION</scope>
</reference>
<evidence type="ECO:0000313" key="4">
    <source>
        <dbReference type="Proteomes" id="UP000267027"/>
    </source>
</evidence>
<keyword evidence="2" id="KW-0472">Membrane</keyword>
<dbReference type="WBParaSite" id="ACOC_0000640301-mRNA-1">
    <property type="protein sequence ID" value="ACOC_0000640301-mRNA-1"/>
    <property type="gene ID" value="ACOC_0000640301"/>
</dbReference>
<reference evidence="3 4" key="2">
    <citation type="submission" date="2018-11" db="EMBL/GenBank/DDBJ databases">
        <authorList>
            <consortium name="Pathogen Informatics"/>
        </authorList>
    </citation>
    <scope>NUCLEOTIDE SEQUENCE [LARGE SCALE GENOMIC DNA]</scope>
    <source>
        <strain evidence="3 4">Costa Rica</strain>
    </source>
</reference>
<evidence type="ECO:0000313" key="5">
    <source>
        <dbReference type="WBParaSite" id="ACOC_0000640301-mRNA-1"/>
    </source>
</evidence>
<dbReference type="EMBL" id="UYYA01003943">
    <property type="protein sequence ID" value="VDM57989.1"/>
    <property type="molecule type" value="Genomic_DNA"/>
</dbReference>
<dbReference type="AlphaFoldDB" id="A0A158PHH9"/>
<accession>A0A158PHH9</accession>
<feature type="region of interest" description="Disordered" evidence="1">
    <location>
        <begin position="320"/>
        <end position="343"/>
    </location>
</feature>
<protein>
    <submittedName>
        <fullName evidence="3 5">Uncharacterized protein</fullName>
    </submittedName>
</protein>
<name>A0A158PHH9_ANGCS</name>
<evidence type="ECO:0000256" key="1">
    <source>
        <dbReference type="SAM" id="MobiDB-lite"/>
    </source>
</evidence>
<dbReference type="Proteomes" id="UP000267027">
    <property type="component" value="Unassembled WGS sequence"/>
</dbReference>
<dbReference type="OrthoDB" id="5873260at2759"/>
<keyword evidence="2" id="KW-0812">Transmembrane</keyword>
<gene>
    <name evidence="3" type="ORF">ACOC_LOCUS6404</name>
</gene>
<organism evidence="5">
    <name type="scientific">Angiostrongylus costaricensis</name>
    <name type="common">Nematode worm</name>
    <dbReference type="NCBI Taxonomy" id="334426"/>
    <lineage>
        <taxon>Eukaryota</taxon>
        <taxon>Metazoa</taxon>
        <taxon>Ecdysozoa</taxon>
        <taxon>Nematoda</taxon>
        <taxon>Chromadorea</taxon>
        <taxon>Rhabditida</taxon>
        <taxon>Rhabditina</taxon>
        <taxon>Rhabditomorpha</taxon>
        <taxon>Strongyloidea</taxon>
        <taxon>Metastrongylidae</taxon>
        <taxon>Angiostrongylus</taxon>
    </lineage>
</organism>
<feature type="compositionally biased region" description="Basic and acidic residues" evidence="1">
    <location>
        <begin position="334"/>
        <end position="343"/>
    </location>
</feature>
<evidence type="ECO:0000256" key="2">
    <source>
        <dbReference type="SAM" id="Phobius"/>
    </source>
</evidence>
<proteinExistence type="predicted"/>
<sequence length="428" mass="46358">MRFVVYAFLHPFPIIVSFLSALGTTVFVVIAVVVVVVSDVCIGAVDYSNVIQSNGGHCELWMPLVPCLLCSPAGNSDADSGNGEVAAECTTTATTTTTTASETARIEENGKTNTTKFVFNGEQTVYEERPDEITNIQSSSNSYEQGEGIRQHLIEAHAKFVAKAFLYPDLSSSIHYWLMACVEYGTPPNDPMINQICSTATTDGDQLIATSVLADSSPPPEQCLRGSMLLLLLEPHCWRADWLAARLRAGVIDEAVRSWQGGAALDIESKQAMSCHIDRHGVRTIVYSHLRIYLLCDWSCLLGVDEFLSERRLSLCRADSGGGGAEEVQRRRHGREETTQPARRMTDVVQRRRRGRQIVAQGARPTGRARVGPTERLTTRPCRRLSIALSADGQQACLTATDDAAAGAAAAGDVAPQSGLGDDQLCVV</sequence>
<feature type="transmembrane region" description="Helical" evidence="2">
    <location>
        <begin position="12"/>
        <end position="37"/>
    </location>
</feature>
<keyword evidence="2" id="KW-1133">Transmembrane helix</keyword>
<evidence type="ECO:0000313" key="3">
    <source>
        <dbReference type="EMBL" id="VDM57989.1"/>
    </source>
</evidence>
<keyword evidence="4" id="KW-1185">Reference proteome</keyword>